<feature type="compositionally biased region" description="Polar residues" evidence="1">
    <location>
        <begin position="408"/>
        <end position="425"/>
    </location>
</feature>
<dbReference type="CDD" id="cd10566">
    <property type="entry name" value="MDM2_like"/>
    <property type="match status" value="1"/>
</dbReference>
<evidence type="ECO:0000313" key="3">
    <source>
        <dbReference type="EMBL" id="WAR04552.1"/>
    </source>
</evidence>
<feature type="compositionally biased region" description="Low complexity" evidence="1">
    <location>
        <begin position="333"/>
        <end position="367"/>
    </location>
</feature>
<feature type="domain" description="DM2" evidence="2">
    <location>
        <begin position="78"/>
        <end position="158"/>
    </location>
</feature>
<evidence type="ECO:0000259" key="2">
    <source>
        <dbReference type="PROSITE" id="PS51925"/>
    </source>
</evidence>
<dbReference type="EMBL" id="CP111016">
    <property type="protein sequence ID" value="WAR04552.1"/>
    <property type="molecule type" value="Genomic_DNA"/>
</dbReference>
<dbReference type="Pfam" id="PF02201">
    <property type="entry name" value="SWIB"/>
    <property type="match status" value="1"/>
</dbReference>
<name>A0ABY7E3H1_MYAAR</name>
<evidence type="ECO:0000313" key="4">
    <source>
        <dbReference type="Proteomes" id="UP001164746"/>
    </source>
</evidence>
<accession>A0ABY7E3H1</accession>
<sequence length="574" mass="63396">MRRMQNASDVERIRRKTEAETFERGVCWRSLEEKMDFQHFQVETTLSLLSPVGMETRGHSQNSPTHCLVEEEYTISIPLVRPKLELLKVLKSAGATAAVFSKKEIIGYLKNYIIARQLFDVTDPRIVHCEGDQLYNVFGVKQFTIDDVLPLLEKTCTPVQDTCLKRRRHLVSKPLTQPAGPASLTPATITVALTRVPESVQTLSGCHAAVTKVTSPAGVTMGPLTAPVIPEGNSTVKTTGKNLEVSEQRVPSALTECQDNVEHNMAGENEQLPCDSSLISSTTSNRDTQHFDLSQQPEITSGVEPSTVDLPETPKVLNSSAKFKTSCKDTPEVSNVNKRNVRKSSSSSDKVSDSSSAKCCSTSSVQSAITHSNNMDKPKSSKKTRKRKKKKEKKQSLAEPSRKRHQTEPINTASSNNNKSPTQADQPGPSLRRRGTSLSITVGEDQGPEGTSREEGFPWYIRLELDDGSEDDDAESEVLSIQDKETVRVEDSTDDLWFLEEDSVTVEMPSDTDFSVEYDVTSEKTSLLSDSDLSSIKSTEGGFLVVCKESDVEFFADYSDMESHDGDQELSEQI</sequence>
<feature type="region of interest" description="Disordered" evidence="1">
    <location>
        <begin position="268"/>
        <end position="458"/>
    </location>
</feature>
<dbReference type="InterPro" id="IPR003121">
    <property type="entry name" value="SWIB_MDM2_domain"/>
</dbReference>
<reference evidence="3" key="1">
    <citation type="submission" date="2022-11" db="EMBL/GenBank/DDBJ databases">
        <title>Centuries of genome instability and evolution in soft-shell clam transmissible cancer (bioRxiv).</title>
        <authorList>
            <person name="Hart S.F.M."/>
            <person name="Yonemitsu M.A."/>
            <person name="Giersch R.M."/>
            <person name="Beal B.F."/>
            <person name="Arriagada G."/>
            <person name="Davis B.W."/>
            <person name="Ostrander E.A."/>
            <person name="Goff S.P."/>
            <person name="Metzger M.J."/>
        </authorList>
    </citation>
    <scope>NUCLEOTIDE SEQUENCE</scope>
    <source>
        <strain evidence="3">MELC-2E11</strain>
        <tissue evidence="3">Siphon/mantle</tissue>
    </source>
</reference>
<dbReference type="InterPro" id="IPR036885">
    <property type="entry name" value="SWIB_MDM2_dom_sf"/>
</dbReference>
<keyword evidence="4" id="KW-1185">Reference proteome</keyword>
<evidence type="ECO:0000256" key="1">
    <source>
        <dbReference type="SAM" id="MobiDB-lite"/>
    </source>
</evidence>
<dbReference type="PROSITE" id="PS51925">
    <property type="entry name" value="SWIB_MDM2"/>
    <property type="match status" value="1"/>
</dbReference>
<organism evidence="3 4">
    <name type="scientific">Mya arenaria</name>
    <name type="common">Soft-shell clam</name>
    <dbReference type="NCBI Taxonomy" id="6604"/>
    <lineage>
        <taxon>Eukaryota</taxon>
        <taxon>Metazoa</taxon>
        <taxon>Spiralia</taxon>
        <taxon>Lophotrochozoa</taxon>
        <taxon>Mollusca</taxon>
        <taxon>Bivalvia</taxon>
        <taxon>Autobranchia</taxon>
        <taxon>Heteroconchia</taxon>
        <taxon>Euheterodonta</taxon>
        <taxon>Imparidentia</taxon>
        <taxon>Neoheterodontei</taxon>
        <taxon>Myida</taxon>
        <taxon>Myoidea</taxon>
        <taxon>Myidae</taxon>
        <taxon>Mya</taxon>
    </lineage>
</organism>
<dbReference type="Proteomes" id="UP001164746">
    <property type="component" value="Chromosome 5"/>
</dbReference>
<dbReference type="SUPFAM" id="SSF47592">
    <property type="entry name" value="SWIB/MDM2 domain"/>
    <property type="match status" value="1"/>
</dbReference>
<feature type="compositionally biased region" description="Basic residues" evidence="1">
    <location>
        <begin position="380"/>
        <end position="393"/>
    </location>
</feature>
<dbReference type="Gene3D" id="1.10.245.10">
    <property type="entry name" value="SWIB/MDM2 domain"/>
    <property type="match status" value="1"/>
</dbReference>
<protein>
    <submittedName>
        <fullName evidence="3">MDM2-like protein</fullName>
    </submittedName>
</protein>
<feature type="compositionally biased region" description="Polar residues" evidence="1">
    <location>
        <begin position="277"/>
        <end position="299"/>
    </location>
</feature>
<gene>
    <name evidence="3" type="ORF">MAR_019921</name>
</gene>
<proteinExistence type="predicted"/>